<evidence type="ECO:0000256" key="3">
    <source>
        <dbReference type="ARBA" id="ARBA00023163"/>
    </source>
</evidence>
<dbReference type="Gene3D" id="1.10.357.10">
    <property type="entry name" value="Tetracycline Repressor, domain 2"/>
    <property type="match status" value="1"/>
</dbReference>
<keyword evidence="3" id="KW-0804">Transcription</keyword>
<dbReference type="PANTHER" id="PTHR47506">
    <property type="entry name" value="TRANSCRIPTIONAL REGULATORY PROTEIN"/>
    <property type="match status" value="1"/>
</dbReference>
<sequence length="205" mass="22924">MFGVGLAILETTGHIGSMARRSMREEILGAGVELFLERGFNAAAVKDITDRAGVPKGSFYNHFESKEALAEVALERYGETRRMSQLGDRSVPPVQRMRQHFEFLRDELPEFTKGCMFGNFGAEVVDHSEPLRKRVKGNWDYWAGILTEAIAQGQAEGTIRTSLDPHQAAYYLTSAWEGTLLRARADKSPEAFEVFFVVTFDALLA</sequence>
<accession>A0A4R4ZII1</accession>
<evidence type="ECO:0000313" key="7">
    <source>
        <dbReference type="Proteomes" id="UP000295124"/>
    </source>
</evidence>
<feature type="DNA-binding region" description="H-T-H motif" evidence="4">
    <location>
        <begin position="44"/>
        <end position="63"/>
    </location>
</feature>
<dbReference type="Pfam" id="PF00440">
    <property type="entry name" value="TetR_N"/>
    <property type="match status" value="1"/>
</dbReference>
<reference evidence="6 7" key="1">
    <citation type="submission" date="2019-03" db="EMBL/GenBank/DDBJ databases">
        <title>Draft genome sequences of novel Actinobacteria.</title>
        <authorList>
            <person name="Sahin N."/>
            <person name="Ay H."/>
            <person name="Saygin H."/>
        </authorList>
    </citation>
    <scope>NUCLEOTIDE SEQUENCE [LARGE SCALE GENOMIC DNA]</scope>
    <source>
        <strain evidence="6 7">JCM 13523</strain>
    </source>
</reference>
<gene>
    <name evidence="6" type="ORF">E1263_21865</name>
</gene>
<dbReference type="PRINTS" id="PR00455">
    <property type="entry name" value="HTHTETR"/>
</dbReference>
<dbReference type="InterPro" id="IPR009057">
    <property type="entry name" value="Homeodomain-like_sf"/>
</dbReference>
<dbReference type="GO" id="GO:0003677">
    <property type="term" value="F:DNA binding"/>
    <property type="evidence" value="ECO:0007669"/>
    <property type="project" value="UniProtKB-UniRule"/>
</dbReference>
<comment type="caution">
    <text evidence="6">The sequence shown here is derived from an EMBL/GenBank/DDBJ whole genome shotgun (WGS) entry which is preliminary data.</text>
</comment>
<dbReference type="AlphaFoldDB" id="A0A4R4ZII1"/>
<proteinExistence type="predicted"/>
<keyword evidence="1" id="KW-0805">Transcription regulation</keyword>
<dbReference type="Pfam" id="PF16925">
    <property type="entry name" value="TetR_C_13"/>
    <property type="match status" value="1"/>
</dbReference>
<dbReference type="EMBL" id="SMKX01000064">
    <property type="protein sequence ID" value="TDD57856.1"/>
    <property type="molecule type" value="Genomic_DNA"/>
</dbReference>
<dbReference type="OrthoDB" id="8701707at2"/>
<evidence type="ECO:0000256" key="4">
    <source>
        <dbReference type="PROSITE-ProRule" id="PRU00335"/>
    </source>
</evidence>
<protein>
    <submittedName>
        <fullName evidence="6">TetR/AcrR family transcriptional regulator</fullName>
    </submittedName>
</protein>
<keyword evidence="7" id="KW-1185">Reference proteome</keyword>
<dbReference type="PROSITE" id="PS50977">
    <property type="entry name" value="HTH_TETR_2"/>
    <property type="match status" value="1"/>
</dbReference>
<name>A0A4R4ZII1_9ACTN</name>
<dbReference type="InterPro" id="IPR036271">
    <property type="entry name" value="Tet_transcr_reg_TetR-rel_C_sf"/>
</dbReference>
<dbReference type="InterPro" id="IPR001647">
    <property type="entry name" value="HTH_TetR"/>
</dbReference>
<evidence type="ECO:0000313" key="6">
    <source>
        <dbReference type="EMBL" id="TDD57856.1"/>
    </source>
</evidence>
<keyword evidence="2 4" id="KW-0238">DNA-binding</keyword>
<dbReference type="Proteomes" id="UP000295124">
    <property type="component" value="Unassembled WGS sequence"/>
</dbReference>
<evidence type="ECO:0000259" key="5">
    <source>
        <dbReference type="PROSITE" id="PS50977"/>
    </source>
</evidence>
<dbReference type="PANTHER" id="PTHR47506:SF6">
    <property type="entry name" value="HTH-TYPE TRANSCRIPTIONAL REPRESSOR NEMR"/>
    <property type="match status" value="1"/>
</dbReference>
<dbReference type="InterPro" id="IPR011075">
    <property type="entry name" value="TetR_C"/>
</dbReference>
<dbReference type="SUPFAM" id="SSF48498">
    <property type="entry name" value="Tetracyclin repressor-like, C-terminal domain"/>
    <property type="match status" value="1"/>
</dbReference>
<feature type="domain" description="HTH tetR-type" evidence="5">
    <location>
        <begin position="21"/>
        <end position="81"/>
    </location>
</feature>
<evidence type="ECO:0000256" key="2">
    <source>
        <dbReference type="ARBA" id="ARBA00023125"/>
    </source>
</evidence>
<dbReference type="SUPFAM" id="SSF46689">
    <property type="entry name" value="Homeodomain-like"/>
    <property type="match status" value="1"/>
</dbReference>
<organism evidence="6 7">
    <name type="scientific">Kribbella antibiotica</name>
    <dbReference type="NCBI Taxonomy" id="190195"/>
    <lineage>
        <taxon>Bacteria</taxon>
        <taxon>Bacillati</taxon>
        <taxon>Actinomycetota</taxon>
        <taxon>Actinomycetes</taxon>
        <taxon>Propionibacteriales</taxon>
        <taxon>Kribbellaceae</taxon>
        <taxon>Kribbella</taxon>
    </lineage>
</organism>
<evidence type="ECO:0000256" key="1">
    <source>
        <dbReference type="ARBA" id="ARBA00023015"/>
    </source>
</evidence>